<organism evidence="2 3">
    <name type="scientific">Brassica cretica</name>
    <name type="common">Mustard</name>
    <dbReference type="NCBI Taxonomy" id="69181"/>
    <lineage>
        <taxon>Eukaryota</taxon>
        <taxon>Viridiplantae</taxon>
        <taxon>Streptophyta</taxon>
        <taxon>Embryophyta</taxon>
        <taxon>Tracheophyta</taxon>
        <taxon>Spermatophyta</taxon>
        <taxon>Magnoliopsida</taxon>
        <taxon>eudicotyledons</taxon>
        <taxon>Gunneridae</taxon>
        <taxon>Pentapetalae</taxon>
        <taxon>rosids</taxon>
        <taxon>malvids</taxon>
        <taxon>Brassicales</taxon>
        <taxon>Brassicaceae</taxon>
        <taxon>Brassiceae</taxon>
        <taxon>Brassica</taxon>
    </lineage>
</organism>
<reference evidence="2" key="1">
    <citation type="submission" date="2019-12" db="EMBL/GenBank/DDBJ databases">
        <title>Genome sequencing and annotation of Brassica cretica.</title>
        <authorList>
            <person name="Studholme D.J."/>
            <person name="Sarris P."/>
        </authorList>
    </citation>
    <scope>NUCLEOTIDE SEQUENCE</scope>
    <source>
        <strain evidence="2">PFS-109/04</strain>
        <tissue evidence="2">Leaf</tissue>
    </source>
</reference>
<evidence type="ECO:0000313" key="2">
    <source>
        <dbReference type="EMBL" id="KAF3555114.1"/>
    </source>
</evidence>
<proteinExistence type="predicted"/>
<dbReference type="EMBL" id="QGKX02000996">
    <property type="protein sequence ID" value="KAF3555114.1"/>
    <property type="molecule type" value="Genomic_DNA"/>
</dbReference>
<sequence length="53" mass="5812">MEEQCTTSDLADLERGGRLHDVQVIETTPWNKTERGREQIFSPAGERPGGGVG</sequence>
<comment type="caution">
    <text evidence="2">The sequence shown here is derived from an EMBL/GenBank/DDBJ whole genome shotgun (WGS) entry which is preliminary data.</text>
</comment>
<gene>
    <name evidence="2" type="ORF">F2Q69_00011813</name>
</gene>
<evidence type="ECO:0000313" key="3">
    <source>
        <dbReference type="Proteomes" id="UP000712600"/>
    </source>
</evidence>
<protein>
    <submittedName>
        <fullName evidence="2">Uncharacterized protein</fullName>
    </submittedName>
</protein>
<dbReference type="Proteomes" id="UP000712600">
    <property type="component" value="Unassembled WGS sequence"/>
</dbReference>
<dbReference type="AlphaFoldDB" id="A0A8S9QQI9"/>
<feature type="region of interest" description="Disordered" evidence="1">
    <location>
        <begin position="24"/>
        <end position="53"/>
    </location>
</feature>
<evidence type="ECO:0000256" key="1">
    <source>
        <dbReference type="SAM" id="MobiDB-lite"/>
    </source>
</evidence>
<accession>A0A8S9QQI9</accession>
<name>A0A8S9QQI9_BRACR</name>